<dbReference type="Proteomes" id="UP000218644">
    <property type="component" value="Unassembled WGS sequence"/>
</dbReference>
<reference evidence="5 6" key="1">
    <citation type="submission" date="2017-08" db="EMBL/GenBank/DDBJ databases">
        <title>WGS of Clinical strains of the CDC Group NO-1 linked to zoonotic infections in humans.</title>
        <authorList>
            <person name="Bernier A.-M."/>
            <person name="Bernard K."/>
        </authorList>
    </citation>
    <scope>NUCLEOTIDE SEQUENCE [LARGE SCALE GENOMIC DNA]</scope>
    <source>
        <strain evidence="5 6">NML79-0751</strain>
    </source>
</reference>
<evidence type="ECO:0000259" key="4">
    <source>
        <dbReference type="Pfam" id="PF13458"/>
    </source>
</evidence>
<evidence type="ECO:0000313" key="6">
    <source>
        <dbReference type="Proteomes" id="UP000218644"/>
    </source>
</evidence>
<name>A0A2A2AV70_9BURK</name>
<dbReference type="CDD" id="cd06359">
    <property type="entry name" value="PBP1_Nba-like"/>
    <property type="match status" value="1"/>
</dbReference>
<dbReference type="Gene3D" id="3.40.50.2300">
    <property type="match status" value="2"/>
</dbReference>
<comment type="similarity">
    <text evidence="1">Belongs to the leucine-binding protein family.</text>
</comment>
<comment type="caution">
    <text evidence="5">The sequence shown here is derived from an EMBL/GenBank/DDBJ whole genome shotgun (WGS) entry which is preliminary data.</text>
</comment>
<evidence type="ECO:0000256" key="1">
    <source>
        <dbReference type="ARBA" id="ARBA00010062"/>
    </source>
</evidence>
<sequence>MNRAPRPRSSTRLPSNRCRTLAAVAGAAALCLAQAASAAQEVKIGLLSTLSGPGSTLGIDIRDGFQLALKHTEGKLGGLPAKVVIVDDQQSPDAAKQTTDRLLKREKVDFMTGVVFSNIMLAVAPAIFANKTYYVSANASPSQLAGKQCNPYFFSAAYQNDNQHEAVGQAVQDKGVKKVALIAPNYPGGKDALAGFKRFYKGEVALELYTPLSQLDYGAELSQIRASGAEAVYFFLPGGLGINFIKQFHGAGLKDSMALFAPGFSADEDVISAVGEATVGIYNASQWAWDLDNAANRRFVEDFRKEYGRTPTLYASQGYDAAMLIDSAVKATGGNLKDKAAIGKALQAADFNSVRGDFRFNTNHFPIQHYYMREVVKGEDGKVTNKLIGKAFENHSDAYVGDCKMPQ</sequence>
<dbReference type="AlphaFoldDB" id="A0A2A2AV70"/>
<protein>
    <submittedName>
        <fullName evidence="5">ABC transporter substrate-binding protein</fullName>
    </submittedName>
</protein>
<dbReference type="PANTHER" id="PTHR30483">
    <property type="entry name" value="LEUCINE-SPECIFIC-BINDING PROTEIN"/>
    <property type="match status" value="1"/>
</dbReference>
<dbReference type="InterPro" id="IPR028081">
    <property type="entry name" value="Leu-bd"/>
</dbReference>
<feature type="domain" description="Leucine-binding protein" evidence="4">
    <location>
        <begin position="41"/>
        <end position="378"/>
    </location>
</feature>
<keyword evidence="2 3" id="KW-0732">Signal</keyword>
<proteinExistence type="inferred from homology"/>
<dbReference type="SUPFAM" id="SSF53822">
    <property type="entry name" value="Periplasmic binding protein-like I"/>
    <property type="match status" value="1"/>
</dbReference>
<dbReference type="InterPro" id="IPR028082">
    <property type="entry name" value="Peripla_BP_I"/>
</dbReference>
<evidence type="ECO:0000256" key="2">
    <source>
        <dbReference type="ARBA" id="ARBA00022729"/>
    </source>
</evidence>
<feature type="signal peptide" evidence="3">
    <location>
        <begin position="1"/>
        <end position="38"/>
    </location>
</feature>
<dbReference type="EMBL" id="NSJD01000001">
    <property type="protein sequence ID" value="PAT41559.1"/>
    <property type="molecule type" value="Genomic_DNA"/>
</dbReference>
<dbReference type="RefSeq" id="WP_095556003.1">
    <property type="nucleotide sequence ID" value="NZ_NSJD01000001.1"/>
</dbReference>
<dbReference type="Pfam" id="PF13458">
    <property type="entry name" value="Peripla_BP_6"/>
    <property type="match status" value="1"/>
</dbReference>
<feature type="chain" id="PRO_5013330774" evidence="3">
    <location>
        <begin position="39"/>
        <end position="407"/>
    </location>
</feature>
<dbReference type="PANTHER" id="PTHR30483:SF6">
    <property type="entry name" value="PERIPLASMIC BINDING PROTEIN OF ABC TRANSPORTER FOR NATURAL AMINO ACIDS"/>
    <property type="match status" value="1"/>
</dbReference>
<gene>
    <name evidence="5" type="ORF">CK623_01155</name>
</gene>
<accession>A0A2A2AV70</accession>
<organism evidence="5 6">
    <name type="scientific">Vandammella animalimorsus</name>
    <dbReference type="NCBI Taxonomy" id="2029117"/>
    <lineage>
        <taxon>Bacteria</taxon>
        <taxon>Pseudomonadati</taxon>
        <taxon>Pseudomonadota</taxon>
        <taxon>Betaproteobacteria</taxon>
        <taxon>Burkholderiales</taxon>
        <taxon>Comamonadaceae</taxon>
        <taxon>Vandammella</taxon>
    </lineage>
</organism>
<evidence type="ECO:0000256" key="3">
    <source>
        <dbReference type="SAM" id="SignalP"/>
    </source>
</evidence>
<dbReference type="InterPro" id="IPR051010">
    <property type="entry name" value="BCAA_transport"/>
</dbReference>
<evidence type="ECO:0000313" key="5">
    <source>
        <dbReference type="EMBL" id="PAT41559.1"/>
    </source>
</evidence>